<organism evidence="5 6">
    <name type="scientific">Eiseniibacteriota bacterium</name>
    <dbReference type="NCBI Taxonomy" id="2212470"/>
    <lineage>
        <taxon>Bacteria</taxon>
        <taxon>Candidatus Eiseniibacteriota</taxon>
    </lineage>
</organism>
<evidence type="ECO:0000313" key="6">
    <source>
        <dbReference type="Proteomes" id="UP000580839"/>
    </source>
</evidence>
<evidence type="ECO:0000259" key="4">
    <source>
        <dbReference type="Pfam" id="PF16326"/>
    </source>
</evidence>
<protein>
    <recommendedName>
        <fullName evidence="4">ABC transporter Uup C-terminal domain-containing protein</fullName>
    </recommendedName>
</protein>
<feature type="compositionally biased region" description="Basic and acidic residues" evidence="3">
    <location>
        <begin position="43"/>
        <end position="68"/>
    </location>
</feature>
<evidence type="ECO:0000256" key="3">
    <source>
        <dbReference type="SAM" id="MobiDB-lite"/>
    </source>
</evidence>
<feature type="region of interest" description="Disordered" evidence="3">
    <location>
        <begin position="1"/>
        <end position="68"/>
    </location>
</feature>
<evidence type="ECO:0000313" key="5">
    <source>
        <dbReference type="EMBL" id="NOT35028.1"/>
    </source>
</evidence>
<feature type="non-terminal residue" evidence="5">
    <location>
        <position position="1"/>
    </location>
</feature>
<dbReference type="GO" id="GO:0003677">
    <property type="term" value="F:DNA binding"/>
    <property type="evidence" value="ECO:0007669"/>
    <property type="project" value="InterPro"/>
</dbReference>
<sequence length="119" mass="13270">DWESARVARIVGEPDDEPPVASAPASGSANARASKSAATTAVPRDESKRQRAESQKRDREVSRIEKDIEARETRSKVLEVQLADPELYHDAAKSREIVAEYERLRAELESLWQRLGALS</sequence>
<comment type="caution">
    <text evidence="5">The sequence shown here is derived from an EMBL/GenBank/DDBJ whole genome shotgun (WGS) entry which is preliminary data.</text>
</comment>
<accession>A0A849SH05</accession>
<name>A0A849SH05_UNCEI</name>
<dbReference type="EMBL" id="JABFRW010000165">
    <property type="protein sequence ID" value="NOT35028.1"/>
    <property type="molecule type" value="Genomic_DNA"/>
</dbReference>
<keyword evidence="2" id="KW-0067">ATP-binding</keyword>
<feature type="domain" description="ABC transporter Uup C-terminal" evidence="4">
    <location>
        <begin position="54"/>
        <end position="115"/>
    </location>
</feature>
<evidence type="ECO:0000256" key="1">
    <source>
        <dbReference type="ARBA" id="ARBA00022741"/>
    </source>
</evidence>
<dbReference type="GO" id="GO:0005524">
    <property type="term" value="F:ATP binding"/>
    <property type="evidence" value="ECO:0007669"/>
    <property type="project" value="UniProtKB-KW"/>
</dbReference>
<feature type="compositionally biased region" description="Low complexity" evidence="3">
    <location>
        <begin position="22"/>
        <end position="34"/>
    </location>
</feature>
<dbReference type="Proteomes" id="UP000580839">
    <property type="component" value="Unassembled WGS sequence"/>
</dbReference>
<dbReference type="InterPro" id="IPR032524">
    <property type="entry name" value="ABC_tran_C"/>
</dbReference>
<dbReference type="InterPro" id="IPR037118">
    <property type="entry name" value="Val-tRNA_synth_C_sf"/>
</dbReference>
<dbReference type="Pfam" id="PF16326">
    <property type="entry name" value="ABC_tran_CTD"/>
    <property type="match status" value="1"/>
</dbReference>
<dbReference type="Gene3D" id="1.10.287.380">
    <property type="entry name" value="Valyl-tRNA synthetase, C-terminal domain"/>
    <property type="match status" value="1"/>
</dbReference>
<evidence type="ECO:0000256" key="2">
    <source>
        <dbReference type="ARBA" id="ARBA00022840"/>
    </source>
</evidence>
<dbReference type="AlphaFoldDB" id="A0A849SH05"/>
<reference evidence="5 6" key="1">
    <citation type="submission" date="2020-04" db="EMBL/GenBank/DDBJ databases">
        <title>Metagenomic profiling of ammonia- and methane-oxidizing microorganisms in a Dutch drinking water treatment plant.</title>
        <authorList>
            <person name="Poghosyan L."/>
            <person name="Leucker S."/>
        </authorList>
    </citation>
    <scope>NUCLEOTIDE SEQUENCE [LARGE SCALE GENOMIC DNA]</scope>
    <source>
        <strain evidence="5">S-RSF-IL-03</strain>
    </source>
</reference>
<keyword evidence="1" id="KW-0547">Nucleotide-binding</keyword>
<proteinExistence type="predicted"/>
<gene>
    <name evidence="5" type="ORF">HOP12_12810</name>
</gene>